<proteinExistence type="predicted"/>
<dbReference type="PANTHER" id="PTHR32083">
    <property type="entry name" value="CILIA AND FLAGELLA-ASSOCIATED PROTEIN 58-RELATED"/>
    <property type="match status" value="1"/>
</dbReference>
<evidence type="ECO:0000256" key="2">
    <source>
        <dbReference type="SAM" id="MobiDB-lite"/>
    </source>
</evidence>
<dbReference type="Proteomes" id="UP000531151">
    <property type="component" value="Unassembled WGS sequence"/>
</dbReference>
<keyword evidence="1" id="KW-0175">Coiled coil</keyword>
<gene>
    <name evidence="3" type="primary">Ccdc146</name>
    <name evidence="3" type="ORF">GEOCAL_R13119</name>
</gene>
<dbReference type="PANTHER" id="PTHR32083:SF34">
    <property type="entry name" value="COILED-COIL DOMAIN-CONTAINING PROTEIN 146"/>
    <property type="match status" value="1"/>
</dbReference>
<feature type="non-terminal residue" evidence="3">
    <location>
        <position position="1"/>
    </location>
</feature>
<feature type="non-terminal residue" evidence="3">
    <location>
        <position position="223"/>
    </location>
</feature>
<evidence type="ECO:0000313" key="4">
    <source>
        <dbReference type="Proteomes" id="UP000531151"/>
    </source>
</evidence>
<feature type="region of interest" description="Disordered" evidence="2">
    <location>
        <begin position="1"/>
        <end position="26"/>
    </location>
</feature>
<dbReference type="OrthoDB" id="10262929at2759"/>
<dbReference type="AlphaFoldDB" id="A0A7K4JNY1"/>
<name>A0A7K4JNY1_GEOCA</name>
<evidence type="ECO:0000256" key="1">
    <source>
        <dbReference type="ARBA" id="ARBA00023054"/>
    </source>
</evidence>
<accession>A0A7K4JNY1</accession>
<reference evidence="3 4" key="1">
    <citation type="submission" date="2019-09" db="EMBL/GenBank/DDBJ databases">
        <title>Bird 10,000 Genomes (B10K) Project - Family phase.</title>
        <authorList>
            <person name="Zhang G."/>
        </authorList>
    </citation>
    <scope>NUCLEOTIDE SEQUENCE [LARGE SCALE GENOMIC DNA]</scope>
    <source>
        <strain evidence="3">B10K-CU-031-07</strain>
        <tissue evidence="3">Muscle</tissue>
    </source>
</reference>
<evidence type="ECO:0000313" key="3">
    <source>
        <dbReference type="EMBL" id="NWH67018.1"/>
    </source>
</evidence>
<sequence length="223" mass="25585">MEALFADPRNETRKRELGGKDPSPPELLKKIEQLEEELVQKEEKLLETDFLYEHVSRLTERTRAMAEDGKWDKLLLAKRTNDLQKKIKDRTWKMKALVAELSMRKALAIKLQQEMGNKKQFLMIVSSRVDQGLPPPKETENEWLKVLRNEKMQKEAAEAKAKRAAEEEQAALTGCVRTTACIPEDEYSLPLLQAYGVLAPFKPSEPGSSVRHFRKPVVKSTEI</sequence>
<comment type="caution">
    <text evidence="3">The sequence shown here is derived from an EMBL/GenBank/DDBJ whole genome shotgun (WGS) entry which is preliminary data.</text>
</comment>
<protein>
    <submittedName>
        <fullName evidence="3">CC146 protein</fullName>
    </submittedName>
</protein>
<feature type="compositionally biased region" description="Basic and acidic residues" evidence="2">
    <location>
        <begin position="8"/>
        <end position="19"/>
    </location>
</feature>
<dbReference type="EMBL" id="VWPV01032508">
    <property type="protein sequence ID" value="NWH67018.1"/>
    <property type="molecule type" value="Genomic_DNA"/>
</dbReference>
<organism evidence="3 4">
    <name type="scientific">Geococcyx californianus</name>
    <name type="common">Greater roadrunner</name>
    <name type="synonym">Saurothera californiana</name>
    <dbReference type="NCBI Taxonomy" id="8947"/>
    <lineage>
        <taxon>Eukaryota</taxon>
        <taxon>Metazoa</taxon>
        <taxon>Chordata</taxon>
        <taxon>Craniata</taxon>
        <taxon>Vertebrata</taxon>
        <taxon>Euteleostomi</taxon>
        <taxon>Archelosauria</taxon>
        <taxon>Archosauria</taxon>
        <taxon>Dinosauria</taxon>
        <taxon>Saurischia</taxon>
        <taxon>Theropoda</taxon>
        <taxon>Coelurosauria</taxon>
        <taxon>Aves</taxon>
        <taxon>Neognathae</taxon>
        <taxon>Neoaves</taxon>
        <taxon>Otidimorphae</taxon>
        <taxon>Cuculiformes</taxon>
        <taxon>Neomorphidae</taxon>
        <taxon>Geococcyx</taxon>
    </lineage>
</organism>
<dbReference type="GO" id="GO:0005856">
    <property type="term" value="C:cytoskeleton"/>
    <property type="evidence" value="ECO:0007669"/>
    <property type="project" value="TreeGrafter"/>
</dbReference>
<keyword evidence="4" id="KW-1185">Reference proteome</keyword>